<gene>
    <name evidence="9" type="primary">LOC100182987</name>
</gene>
<reference evidence="10" key="1">
    <citation type="journal article" date="2002" name="Science">
        <title>The draft genome of Ciona intestinalis: insights into chordate and vertebrate origins.</title>
        <authorList>
            <person name="Dehal P."/>
            <person name="Satou Y."/>
            <person name="Campbell R.K."/>
            <person name="Chapman J."/>
            <person name="Degnan B."/>
            <person name="De Tomaso A."/>
            <person name="Davidson B."/>
            <person name="Di Gregorio A."/>
            <person name="Gelpke M."/>
            <person name="Goodstein D.M."/>
            <person name="Harafuji N."/>
            <person name="Hastings K.E."/>
            <person name="Ho I."/>
            <person name="Hotta K."/>
            <person name="Huang W."/>
            <person name="Kawashima T."/>
            <person name="Lemaire P."/>
            <person name="Martinez D."/>
            <person name="Meinertzhagen I.A."/>
            <person name="Necula S."/>
            <person name="Nonaka M."/>
            <person name="Putnam N."/>
            <person name="Rash S."/>
            <person name="Saiga H."/>
            <person name="Satake M."/>
            <person name="Terry A."/>
            <person name="Yamada L."/>
            <person name="Wang H.G."/>
            <person name="Awazu S."/>
            <person name="Azumi K."/>
            <person name="Boore J."/>
            <person name="Branno M."/>
            <person name="Chin-Bow S."/>
            <person name="DeSantis R."/>
            <person name="Doyle S."/>
            <person name="Francino P."/>
            <person name="Keys D.N."/>
            <person name="Haga S."/>
            <person name="Hayashi H."/>
            <person name="Hino K."/>
            <person name="Imai K.S."/>
            <person name="Inaba K."/>
            <person name="Kano S."/>
            <person name="Kobayashi K."/>
            <person name="Kobayashi M."/>
            <person name="Lee B.I."/>
            <person name="Makabe K.W."/>
            <person name="Manohar C."/>
            <person name="Matassi G."/>
            <person name="Medina M."/>
            <person name="Mochizuki Y."/>
            <person name="Mount S."/>
            <person name="Morishita T."/>
            <person name="Miura S."/>
            <person name="Nakayama A."/>
            <person name="Nishizaka S."/>
            <person name="Nomoto H."/>
            <person name="Ohta F."/>
            <person name="Oishi K."/>
            <person name="Rigoutsos I."/>
            <person name="Sano M."/>
            <person name="Sasaki A."/>
            <person name="Sasakura Y."/>
            <person name="Shoguchi E."/>
            <person name="Shin-i T."/>
            <person name="Spagnuolo A."/>
            <person name="Stainier D."/>
            <person name="Suzuki M.M."/>
            <person name="Tassy O."/>
            <person name="Takatori N."/>
            <person name="Tokuoka M."/>
            <person name="Yagi K."/>
            <person name="Yoshizaki F."/>
            <person name="Wada S."/>
            <person name="Zhang C."/>
            <person name="Hyatt P.D."/>
            <person name="Larimer F."/>
            <person name="Detter C."/>
            <person name="Doggett N."/>
            <person name="Glavina T."/>
            <person name="Hawkins T."/>
            <person name="Richardson P."/>
            <person name="Lucas S."/>
            <person name="Kohara Y."/>
            <person name="Levine M."/>
            <person name="Satoh N."/>
            <person name="Rokhsar D.S."/>
        </authorList>
    </citation>
    <scope>NUCLEOTIDE SEQUENCE [LARGE SCALE GENOMIC DNA]</scope>
</reference>
<dbReference type="STRING" id="7719.ENSCINP00000006045"/>
<keyword evidence="3 7" id="KW-0812">Transmembrane</keyword>
<keyword evidence="5 7" id="KW-1133">Transmembrane helix</keyword>
<dbReference type="PANTHER" id="PTHR45965">
    <property type="entry name" value="INACTIVE RHOMBOID PROTEIN"/>
    <property type="match status" value="1"/>
</dbReference>
<dbReference type="GO" id="GO:0004252">
    <property type="term" value="F:serine-type endopeptidase activity"/>
    <property type="evidence" value="ECO:0007669"/>
    <property type="project" value="InterPro"/>
</dbReference>
<dbReference type="Pfam" id="PF01694">
    <property type="entry name" value="Rhomboid"/>
    <property type="match status" value="1"/>
</dbReference>
<evidence type="ECO:0000256" key="5">
    <source>
        <dbReference type="ARBA" id="ARBA00022989"/>
    </source>
</evidence>
<feature type="transmembrane region" description="Helical" evidence="7">
    <location>
        <begin position="183"/>
        <end position="204"/>
    </location>
</feature>
<dbReference type="GeneTree" id="ENSGT00940000168598"/>
<dbReference type="FunFam" id="1.20.1540.10:FF:000025">
    <property type="entry name" value="Putative rhomboid family"/>
    <property type="match status" value="1"/>
</dbReference>
<proteinExistence type="inferred from homology"/>
<accession>F6R3T8</accession>
<dbReference type="HOGENOM" id="CLU_011531_3_0_1"/>
<dbReference type="InParanoid" id="F6R3T8"/>
<dbReference type="Proteomes" id="UP000008144">
    <property type="component" value="Unassembled WGS sequence"/>
</dbReference>
<keyword evidence="4" id="KW-0256">Endoplasmic reticulum</keyword>
<reference evidence="9" key="2">
    <citation type="submission" date="2025-08" db="UniProtKB">
        <authorList>
            <consortium name="Ensembl"/>
        </authorList>
    </citation>
    <scope>IDENTIFICATION</scope>
</reference>
<evidence type="ECO:0000256" key="1">
    <source>
        <dbReference type="ARBA" id="ARBA00004477"/>
    </source>
</evidence>
<organism evidence="9 10">
    <name type="scientific">Ciona intestinalis</name>
    <name type="common">Transparent sea squirt</name>
    <name type="synonym">Ascidia intestinalis</name>
    <dbReference type="NCBI Taxonomy" id="7719"/>
    <lineage>
        <taxon>Eukaryota</taxon>
        <taxon>Metazoa</taxon>
        <taxon>Chordata</taxon>
        <taxon>Tunicata</taxon>
        <taxon>Ascidiacea</taxon>
        <taxon>Phlebobranchia</taxon>
        <taxon>Cionidae</taxon>
        <taxon>Ciona</taxon>
    </lineage>
</organism>
<feature type="transmembrane region" description="Helical" evidence="7">
    <location>
        <begin position="300"/>
        <end position="319"/>
    </location>
</feature>
<evidence type="ECO:0000256" key="6">
    <source>
        <dbReference type="ARBA" id="ARBA00023136"/>
    </source>
</evidence>
<evidence type="ECO:0000256" key="2">
    <source>
        <dbReference type="ARBA" id="ARBA00009045"/>
    </source>
</evidence>
<dbReference type="InterPro" id="IPR051512">
    <property type="entry name" value="Inactive_Rhomboid"/>
</dbReference>
<dbReference type="InterPro" id="IPR035952">
    <property type="entry name" value="Rhomboid-like_sf"/>
</dbReference>
<sequence>MRLDPKLNEYIQRERALERSSACCVRNDNSGCIQSTECLDKFAKFVKWPGNDAPDFKNGTTITVRTSGSVCGQDPRYCRSQHEVGTADQWPDDITKWPICSDPLPKEDFKNSTYENVRCNVVGHPCCIGQEARCEIVTKEYCKYKHGVYHSEATLCSQVNCMQDTCGLIPFRVADKPDQIYRLWLPVMLHAGILHCLVSVVFQMTVLRDMEKLAGWLRIGIIYIFSGITGNFASAIFLPYRAEVGPAGSHFGILACLFVEVLQSWQLLKSPLRALFKLVAITTVLFVFGALPWIDNFAHIFGFISGLLLSFVLLPYITFNRFDRHRKRIQVVTCSALFIGLLTALFFFYYIHPITDCSVCRYINCIPFNEDFCSNHGFRPEDRT</sequence>
<dbReference type="GO" id="GO:0005789">
    <property type="term" value="C:endoplasmic reticulum membrane"/>
    <property type="evidence" value="ECO:0007669"/>
    <property type="project" value="UniProtKB-SubCell"/>
</dbReference>
<protein>
    <submittedName>
        <fullName evidence="9">Inactive rhomboid protein 1-like</fullName>
    </submittedName>
</protein>
<dbReference type="OMA" id="APFEWDK"/>
<evidence type="ECO:0000313" key="9">
    <source>
        <dbReference type="Ensembl" id="ENSCINP00000006045.3"/>
    </source>
</evidence>
<keyword evidence="10" id="KW-1185">Reference proteome</keyword>
<dbReference type="Gene3D" id="1.20.1540.10">
    <property type="entry name" value="Rhomboid-like"/>
    <property type="match status" value="1"/>
</dbReference>
<evidence type="ECO:0000313" key="10">
    <source>
        <dbReference type="Proteomes" id="UP000008144"/>
    </source>
</evidence>
<feature type="transmembrane region" description="Helical" evidence="7">
    <location>
        <begin position="331"/>
        <end position="351"/>
    </location>
</feature>
<comment type="similarity">
    <text evidence="2">Belongs to the peptidase S54 family.</text>
</comment>
<name>F6R3T8_CIOIN</name>
<dbReference type="Ensembl" id="ENSCINT00000006045.3">
    <property type="protein sequence ID" value="ENSCINP00000006045.3"/>
    <property type="gene ID" value="ENSCING00000002965.3"/>
</dbReference>
<dbReference type="AlphaFoldDB" id="F6R3T8"/>
<reference evidence="9" key="3">
    <citation type="submission" date="2025-09" db="UniProtKB">
        <authorList>
            <consortium name="Ensembl"/>
        </authorList>
    </citation>
    <scope>IDENTIFICATION</scope>
</reference>
<keyword evidence="6 7" id="KW-0472">Membrane</keyword>
<feature type="transmembrane region" description="Helical" evidence="7">
    <location>
        <begin position="216"/>
        <end position="238"/>
    </location>
</feature>
<evidence type="ECO:0000256" key="7">
    <source>
        <dbReference type="SAM" id="Phobius"/>
    </source>
</evidence>
<feature type="transmembrane region" description="Helical" evidence="7">
    <location>
        <begin position="274"/>
        <end position="294"/>
    </location>
</feature>
<feature type="domain" description="Peptidase S54 rhomboid" evidence="8">
    <location>
        <begin position="178"/>
        <end position="315"/>
    </location>
</feature>
<dbReference type="PANTHER" id="PTHR45965:SF3">
    <property type="entry name" value="INACTIVE RHOMBOID PROTEIN 1"/>
    <property type="match status" value="1"/>
</dbReference>
<evidence type="ECO:0000256" key="4">
    <source>
        <dbReference type="ARBA" id="ARBA00022824"/>
    </source>
</evidence>
<feature type="transmembrane region" description="Helical" evidence="7">
    <location>
        <begin position="244"/>
        <end position="262"/>
    </location>
</feature>
<evidence type="ECO:0000259" key="8">
    <source>
        <dbReference type="Pfam" id="PF01694"/>
    </source>
</evidence>
<dbReference type="SUPFAM" id="SSF144091">
    <property type="entry name" value="Rhomboid-like"/>
    <property type="match status" value="1"/>
</dbReference>
<dbReference type="MEROPS" id="S54.952"/>
<comment type="subcellular location">
    <subcellularLocation>
        <location evidence="1">Endoplasmic reticulum membrane</location>
        <topology evidence="1">Multi-pass membrane protein</topology>
    </subcellularLocation>
</comment>
<dbReference type="InterPro" id="IPR022764">
    <property type="entry name" value="Peptidase_S54_rhomboid_dom"/>
</dbReference>
<evidence type="ECO:0000256" key="3">
    <source>
        <dbReference type="ARBA" id="ARBA00022692"/>
    </source>
</evidence>